<organism evidence="2">
    <name type="scientific">Candidatus Kentrum sp. MB</name>
    <dbReference type="NCBI Taxonomy" id="2138164"/>
    <lineage>
        <taxon>Bacteria</taxon>
        <taxon>Pseudomonadati</taxon>
        <taxon>Pseudomonadota</taxon>
        <taxon>Gammaproteobacteria</taxon>
        <taxon>Candidatus Kentrum</taxon>
    </lineage>
</organism>
<dbReference type="AlphaFoldDB" id="A0A450XUL5"/>
<reference evidence="2" key="1">
    <citation type="submission" date="2019-02" db="EMBL/GenBank/DDBJ databases">
        <authorList>
            <person name="Gruber-Vodicka R. H."/>
            <person name="Seah K. B. B."/>
        </authorList>
    </citation>
    <scope>NUCLEOTIDE SEQUENCE</scope>
    <source>
        <strain evidence="2">BECK_BZ197</strain>
    </source>
</reference>
<dbReference type="EMBL" id="CAADFO010000131">
    <property type="protein sequence ID" value="VFK32917.1"/>
    <property type="molecule type" value="Genomic_DNA"/>
</dbReference>
<proteinExistence type="predicted"/>
<gene>
    <name evidence="2" type="ORF">BECKMB1821G_GA0114241_11313</name>
</gene>
<evidence type="ECO:0000256" key="1">
    <source>
        <dbReference type="SAM" id="SignalP"/>
    </source>
</evidence>
<protein>
    <submittedName>
        <fullName evidence="2">Uncharacterized protein</fullName>
    </submittedName>
</protein>
<name>A0A450XUL5_9GAMM</name>
<sequence length="144" mass="16931">MKKFILMIVLIVFFPSFVFAQFVDTKWKVIDHVGETWFSEPEEIIGKHQEFYKGWAEGVFYSCDYAGQSKTYNIYTQKEFLSNKEFSIFHKTKIASSEDNIFVHRITCNGKNGFGRKVLYPFVTQDNSNEAYYLFEGAVFILEH</sequence>
<feature type="signal peptide" evidence="1">
    <location>
        <begin position="1"/>
        <end position="20"/>
    </location>
</feature>
<evidence type="ECO:0000313" key="2">
    <source>
        <dbReference type="EMBL" id="VFK32917.1"/>
    </source>
</evidence>
<feature type="chain" id="PRO_5019154601" evidence="1">
    <location>
        <begin position="21"/>
        <end position="144"/>
    </location>
</feature>
<accession>A0A450XUL5</accession>
<keyword evidence="1" id="KW-0732">Signal</keyword>